<proteinExistence type="predicted"/>
<dbReference type="InterPro" id="IPR037914">
    <property type="entry name" value="SpoVT-AbrB_sf"/>
</dbReference>
<gene>
    <name evidence="1" type="ORF">OG375_14305</name>
</gene>
<dbReference type="Proteomes" id="UP001346877">
    <property type="component" value="Chromosome"/>
</dbReference>
<evidence type="ECO:0008006" key="3">
    <source>
        <dbReference type="Google" id="ProtNLM"/>
    </source>
</evidence>
<evidence type="ECO:0000313" key="1">
    <source>
        <dbReference type="EMBL" id="WUI85429.1"/>
    </source>
</evidence>
<protein>
    <recommendedName>
        <fullName evidence="3">Looped-hinge helix DNA binding domain-containing protein, AbrB family</fullName>
    </recommendedName>
</protein>
<name>A0ABZ1PMR6_9ACTN</name>
<reference evidence="1 2" key="1">
    <citation type="submission" date="2022-10" db="EMBL/GenBank/DDBJ databases">
        <title>The complete genomes of actinobacterial strains from the NBC collection.</title>
        <authorList>
            <person name="Joergensen T.S."/>
            <person name="Alvarez Arevalo M."/>
            <person name="Sterndorff E.B."/>
            <person name="Faurdal D."/>
            <person name="Vuksanovic O."/>
            <person name="Mourched A.-S."/>
            <person name="Charusanti P."/>
            <person name="Shaw S."/>
            <person name="Blin K."/>
            <person name="Weber T."/>
        </authorList>
    </citation>
    <scope>NUCLEOTIDE SEQUENCE [LARGE SCALE GENOMIC DNA]</scope>
    <source>
        <strain evidence="1 2">NBC_00396</strain>
    </source>
</reference>
<dbReference type="RefSeq" id="WP_328375688.1">
    <property type="nucleotide sequence ID" value="NZ_CP107936.1"/>
</dbReference>
<keyword evidence="2" id="KW-1185">Reference proteome</keyword>
<dbReference type="SUPFAM" id="SSF89447">
    <property type="entry name" value="AbrB/MazE/MraZ-like"/>
    <property type="match status" value="1"/>
</dbReference>
<evidence type="ECO:0000313" key="2">
    <source>
        <dbReference type="Proteomes" id="UP001346877"/>
    </source>
</evidence>
<dbReference type="EMBL" id="CP107941">
    <property type="protein sequence ID" value="WUI85429.1"/>
    <property type="molecule type" value="Genomic_DNA"/>
</dbReference>
<organism evidence="1 2">
    <name type="scientific">Micromonospora zamorensis</name>
    <dbReference type="NCBI Taxonomy" id="709883"/>
    <lineage>
        <taxon>Bacteria</taxon>
        <taxon>Bacillati</taxon>
        <taxon>Actinomycetota</taxon>
        <taxon>Actinomycetes</taxon>
        <taxon>Micromonosporales</taxon>
        <taxon>Micromonosporaceae</taxon>
        <taxon>Micromonospora</taxon>
    </lineage>
</organism>
<accession>A0ABZ1PMR6</accession>
<sequence>MGATGLLAIPAPIRQLCHLTAGDLVVLVAQPGRDLLLIHPARTVARLLADPFAAGDAG</sequence>